<accession>A0A3B0YIS8</accession>
<sequence>MNASTYPYSQGNRLEQRNTYFYSGFKGVPFLDAWRDARKFAARDLRAAQQSEVVEIRSRQTPVSNGIDTLKLLEKLLAELLAGDVSDETRAWTDILRTRFEVSKRVFCTYAKTYPHKPVTGSDWKNLSLYVGFSTLMDAAYTAMGDITYLNALLKCNDTLVSVCHELSSEDKARLSDLLKKEAHYIDRLANTLEISL</sequence>
<reference evidence="1" key="1">
    <citation type="submission" date="2018-06" db="EMBL/GenBank/DDBJ databases">
        <authorList>
            <person name="Zhirakovskaya E."/>
        </authorList>
    </citation>
    <scope>NUCLEOTIDE SEQUENCE</scope>
</reference>
<gene>
    <name evidence="1" type="ORF">MNBD_GAMMA14-973</name>
</gene>
<evidence type="ECO:0000313" key="1">
    <source>
        <dbReference type="EMBL" id="VAW75212.1"/>
    </source>
</evidence>
<dbReference type="EMBL" id="UOFM01000124">
    <property type="protein sequence ID" value="VAW75212.1"/>
    <property type="molecule type" value="Genomic_DNA"/>
</dbReference>
<proteinExistence type="predicted"/>
<name>A0A3B0YIS8_9ZZZZ</name>
<dbReference type="AlphaFoldDB" id="A0A3B0YIS8"/>
<protein>
    <submittedName>
        <fullName evidence="1">Uncharacterized protein</fullName>
    </submittedName>
</protein>
<organism evidence="1">
    <name type="scientific">hydrothermal vent metagenome</name>
    <dbReference type="NCBI Taxonomy" id="652676"/>
    <lineage>
        <taxon>unclassified sequences</taxon>
        <taxon>metagenomes</taxon>
        <taxon>ecological metagenomes</taxon>
    </lineage>
</organism>